<dbReference type="AlphaFoldDB" id="A0AAV1V9X2"/>
<comment type="caution">
    <text evidence="1">The sequence shown here is derived from an EMBL/GenBank/DDBJ whole genome shotgun (WGS) entry which is preliminary data.</text>
</comment>
<organism evidence="1 2">
    <name type="scientific">Peronospora matthiolae</name>
    <dbReference type="NCBI Taxonomy" id="2874970"/>
    <lineage>
        <taxon>Eukaryota</taxon>
        <taxon>Sar</taxon>
        <taxon>Stramenopiles</taxon>
        <taxon>Oomycota</taxon>
        <taxon>Peronosporomycetes</taxon>
        <taxon>Peronosporales</taxon>
        <taxon>Peronosporaceae</taxon>
        <taxon>Peronospora</taxon>
    </lineage>
</organism>
<dbReference type="Proteomes" id="UP001162060">
    <property type="component" value="Unassembled WGS sequence"/>
</dbReference>
<protein>
    <submittedName>
        <fullName evidence="1">Uncharacterized protein</fullName>
    </submittedName>
</protein>
<sequence length="57" mass="6760">MQYRTPDARQRKLASRKFDGTEMCLGLGSNYFDWGTTFWRQANMAKESCDFLWSENL</sequence>
<dbReference type="EMBL" id="CAKLBY020000304">
    <property type="protein sequence ID" value="CAK7943744.1"/>
    <property type="molecule type" value="Genomic_DNA"/>
</dbReference>
<name>A0AAV1V9X2_9STRA</name>
<reference evidence="1" key="1">
    <citation type="submission" date="2024-01" db="EMBL/GenBank/DDBJ databases">
        <authorList>
            <person name="Webb A."/>
        </authorList>
    </citation>
    <scope>NUCLEOTIDE SEQUENCE</scope>
    <source>
        <strain evidence="1">Pm1</strain>
    </source>
</reference>
<accession>A0AAV1V9X2</accession>
<evidence type="ECO:0000313" key="1">
    <source>
        <dbReference type="EMBL" id="CAK7943744.1"/>
    </source>
</evidence>
<gene>
    <name evidence="1" type="ORF">PM001_LOCUS28894</name>
</gene>
<evidence type="ECO:0000313" key="2">
    <source>
        <dbReference type="Proteomes" id="UP001162060"/>
    </source>
</evidence>
<proteinExistence type="predicted"/>